<proteinExistence type="predicted"/>
<reference evidence="1 2" key="1">
    <citation type="submission" date="2018-04" db="EMBL/GenBank/DDBJ databases">
        <title>Complete genome uncultured novel isolate.</title>
        <authorList>
            <person name="Merlino G."/>
        </authorList>
    </citation>
    <scope>NUCLEOTIDE SEQUENCE [LARGE SCALE GENOMIC DNA]</scope>
    <source>
        <strain evidence="2">R1DC9</strain>
    </source>
</reference>
<name>A0A4D7JPZ0_9BACT</name>
<dbReference type="AlphaFoldDB" id="A0A4D7JPZ0"/>
<keyword evidence="2" id="KW-1185">Reference proteome</keyword>
<dbReference type="Proteomes" id="UP000298616">
    <property type="component" value="Chromosome"/>
</dbReference>
<protein>
    <submittedName>
        <fullName evidence="1">Uncharacterized protein</fullName>
    </submittedName>
</protein>
<accession>A0A4D7JPZ0</accession>
<organism evidence="1 2">
    <name type="scientific">Mangrovivirga cuniculi</name>
    <dbReference type="NCBI Taxonomy" id="2715131"/>
    <lineage>
        <taxon>Bacteria</taxon>
        <taxon>Pseudomonadati</taxon>
        <taxon>Bacteroidota</taxon>
        <taxon>Cytophagia</taxon>
        <taxon>Cytophagales</taxon>
        <taxon>Mangrovivirgaceae</taxon>
        <taxon>Mangrovivirga</taxon>
    </lineage>
</organism>
<evidence type="ECO:0000313" key="1">
    <source>
        <dbReference type="EMBL" id="QCK16707.1"/>
    </source>
</evidence>
<dbReference type="KEGG" id="fpf:DCC35_19195"/>
<dbReference type="SUPFAM" id="SSF63829">
    <property type="entry name" value="Calcium-dependent phosphotriesterase"/>
    <property type="match status" value="1"/>
</dbReference>
<evidence type="ECO:0000313" key="2">
    <source>
        <dbReference type="Proteomes" id="UP000298616"/>
    </source>
</evidence>
<dbReference type="EMBL" id="CP028923">
    <property type="protein sequence ID" value="QCK16707.1"/>
    <property type="molecule type" value="Genomic_DNA"/>
</dbReference>
<dbReference type="PROSITE" id="PS51257">
    <property type="entry name" value="PROKAR_LIPOPROTEIN"/>
    <property type="match status" value="1"/>
</dbReference>
<dbReference type="RefSeq" id="WP_137092299.1">
    <property type="nucleotide sequence ID" value="NZ_CP028923.1"/>
</dbReference>
<gene>
    <name evidence="1" type="ORF">DCC35_19195</name>
</gene>
<sequence>MSRVNFALAIVFFISLSCSEKEQKPSDNENSIKYSSLFPEADYNFIDPQFNSLITHMGVMDNNYYLSASDIHVTDKELNILNSLESYSIVNKIVPVNSNTALICTTSGIYKVDQNNSFEKVVEIPCSDLEIDQKGRILFVAGTGTLSKEEQEVANILELNLEEKNYSFYSNVNDSLNEFLHQIEILDNGQIWTLSSSFSVYQYENRSVINTFNNENNSIFPDGEAGMGTGDNLSSNGNTLYLSFSNVRKKVLKFENNWEIVFDIDPERPETYDSERDKFIFQNHFFGMGYIDGKMALGINDGVIVFNQEGYEVIRDPLLDEFAITQIVNLSPNKTFLLLNQRKIAEINH</sequence>